<protein>
    <recommendedName>
        <fullName evidence="3">Alpha 1,4-glycosyltransferase domain-containing protein</fullName>
    </recommendedName>
</protein>
<evidence type="ECO:0000313" key="2">
    <source>
        <dbReference type="Proteomes" id="UP000554520"/>
    </source>
</evidence>
<dbReference type="EMBL" id="JACHXN010000001">
    <property type="protein sequence ID" value="MBB3144027.1"/>
    <property type="molecule type" value="Genomic_DNA"/>
</dbReference>
<name>A0A839U0Q5_9HYPH</name>
<evidence type="ECO:0000313" key="1">
    <source>
        <dbReference type="EMBL" id="MBB3144027.1"/>
    </source>
</evidence>
<dbReference type="Proteomes" id="UP000554520">
    <property type="component" value="Unassembled WGS sequence"/>
</dbReference>
<dbReference type="RefSeq" id="WP_112527929.1">
    <property type="nucleotide sequence ID" value="NZ_JACHXN010000001.1"/>
</dbReference>
<keyword evidence="2" id="KW-1185">Reference proteome</keyword>
<proteinExistence type="predicted"/>
<evidence type="ECO:0008006" key="3">
    <source>
        <dbReference type="Google" id="ProtNLM"/>
    </source>
</evidence>
<gene>
    <name evidence="1" type="ORF">FHS21_000410</name>
</gene>
<accession>A0A839U0Q5</accession>
<reference evidence="1 2" key="1">
    <citation type="submission" date="2020-08" db="EMBL/GenBank/DDBJ databases">
        <title>Genomic Encyclopedia of Type Strains, Phase III (KMG-III): the genomes of soil and plant-associated and newly described type strains.</title>
        <authorList>
            <person name="Whitman W."/>
        </authorList>
    </citation>
    <scope>NUCLEOTIDE SEQUENCE [LARGE SCALE GENOMIC DNA]</scope>
    <source>
        <strain evidence="1 2">CECT 7015</strain>
    </source>
</reference>
<organism evidence="1 2">
    <name type="scientific">Phyllobacterium trifolii</name>
    <dbReference type="NCBI Taxonomy" id="300193"/>
    <lineage>
        <taxon>Bacteria</taxon>
        <taxon>Pseudomonadati</taxon>
        <taxon>Pseudomonadota</taxon>
        <taxon>Alphaproteobacteria</taxon>
        <taxon>Hyphomicrobiales</taxon>
        <taxon>Phyllobacteriaceae</taxon>
        <taxon>Phyllobacterium</taxon>
    </lineage>
</organism>
<comment type="caution">
    <text evidence="1">The sequence shown here is derived from an EMBL/GenBank/DDBJ whole genome shotgun (WGS) entry which is preliminary data.</text>
</comment>
<dbReference type="AlphaFoldDB" id="A0A839U0Q5"/>
<sequence>MDICTFWFGPSLRFVDRICLASMLLAGHRVRLFSYGDIENIPAGIEVHDAEQILPRDTFARINRNFPATTPGVSILQFSDLFRVMLMKYDQGAWLDTDVYLLKPFLPSPDKPYLAHDTLTRLGVSALYLPMDNPIISDFVAYIQGTEVLPDWLGFHRRVIKPALARWNGKEVTTAMIGHTVFGNDGISRLARRHGFFTDAAPKQSFYYWTGRDALRIFDPRYGLEPTRHKDFIGFHIHKKKPTDLPAEPGSFYHWAIERVQHLLN</sequence>